<name>A0A078MGY3_9PSED</name>
<evidence type="ECO:0000313" key="1">
    <source>
        <dbReference type="EMBL" id="CEA05555.1"/>
    </source>
</evidence>
<dbReference type="EMBL" id="LK391969">
    <property type="protein sequence ID" value="CEF27197.1"/>
    <property type="molecule type" value="Genomic_DNA"/>
</dbReference>
<dbReference type="AlphaFoldDB" id="A0A078MGY3"/>
<protein>
    <submittedName>
        <fullName evidence="1">Uncharacterized protein</fullName>
    </submittedName>
</protein>
<gene>
    <name evidence="1" type="ORF">BN1049_02143</name>
</gene>
<proteinExistence type="predicted"/>
<organism evidence="1">
    <name type="scientific">Pseudomonas saudimassiliensis</name>
    <dbReference type="NCBI Taxonomy" id="1461581"/>
    <lineage>
        <taxon>Bacteria</taxon>
        <taxon>Pseudomonadati</taxon>
        <taxon>Pseudomonadota</taxon>
        <taxon>Gammaproteobacteria</taxon>
        <taxon>Pseudomonadales</taxon>
        <taxon>Pseudomonadaceae</taxon>
        <taxon>Pseudomonas</taxon>
    </lineage>
</organism>
<dbReference type="EMBL" id="LM997413">
    <property type="protein sequence ID" value="CEA05555.1"/>
    <property type="molecule type" value="Genomic_DNA"/>
</dbReference>
<reference evidence="1" key="1">
    <citation type="submission" date="2014-07" db="EMBL/GenBank/DDBJ databases">
        <authorList>
            <person name="Urmite Genomes Urmite Genomes"/>
        </authorList>
    </citation>
    <scope>NUCLEOTIDE SEQUENCE</scope>
    <source>
        <strain evidence="1">12M76_air</strain>
    </source>
</reference>
<dbReference type="RefSeq" id="WP_044499831.1">
    <property type="nucleotide sequence ID" value="NZ_LK391969.1"/>
</dbReference>
<accession>A0A078MGY3</accession>
<sequence length="79" mass="8954">MPSPFLEIVELADGTVALRRPDEEGRPLLVIEFSEEARDFLQGNYVEVAKAMINTGMQMAGQIMEEDPDLELDEHRVLH</sequence>
<dbReference type="PATRIC" id="fig|1461581.3.peg.2113"/>
<dbReference type="OrthoDB" id="6370236at2"/>